<comment type="caution">
    <text evidence="1">The sequence shown here is derived from an EMBL/GenBank/DDBJ whole genome shotgun (WGS) entry which is preliminary data.</text>
</comment>
<organism evidence="1 2">
    <name type="scientific">Trametes sanguinea</name>
    <dbReference type="NCBI Taxonomy" id="158606"/>
    <lineage>
        <taxon>Eukaryota</taxon>
        <taxon>Fungi</taxon>
        <taxon>Dikarya</taxon>
        <taxon>Basidiomycota</taxon>
        <taxon>Agaricomycotina</taxon>
        <taxon>Agaricomycetes</taxon>
        <taxon>Polyporales</taxon>
        <taxon>Polyporaceae</taxon>
        <taxon>Trametes</taxon>
    </lineage>
</organism>
<dbReference type="EMBL" id="JANSHE010004663">
    <property type="protein sequence ID" value="KAJ2975706.1"/>
    <property type="molecule type" value="Genomic_DNA"/>
</dbReference>
<protein>
    <submittedName>
        <fullName evidence="1">Uncharacterized protein</fullName>
    </submittedName>
</protein>
<reference evidence="1" key="1">
    <citation type="submission" date="2022-08" db="EMBL/GenBank/DDBJ databases">
        <title>Genome Sequence of Pycnoporus sanguineus.</title>
        <authorList>
            <person name="Buettner E."/>
        </authorList>
    </citation>
    <scope>NUCLEOTIDE SEQUENCE</scope>
    <source>
        <strain evidence="1">CG-C14</strain>
    </source>
</reference>
<gene>
    <name evidence="1" type="ORF">NUW54_g11686</name>
</gene>
<evidence type="ECO:0000313" key="2">
    <source>
        <dbReference type="Proteomes" id="UP001144978"/>
    </source>
</evidence>
<evidence type="ECO:0000313" key="1">
    <source>
        <dbReference type="EMBL" id="KAJ2975706.1"/>
    </source>
</evidence>
<name>A0ACC1NA20_9APHY</name>
<proteinExistence type="predicted"/>
<sequence>MWEKPRFFYIVGSRDEVGSKDKKSYSSVEPKDEGRVNDEVGSKDAVGFKDKMGSKDAASNGSRDEVADAGSKDEVEPKDDAGSKDEKSFSSGVPQAVPKIFSSKGDEREDDADAEDSGVGACSSG</sequence>
<dbReference type="Proteomes" id="UP001144978">
    <property type="component" value="Unassembled WGS sequence"/>
</dbReference>
<accession>A0ACC1NA20</accession>
<keyword evidence="2" id="KW-1185">Reference proteome</keyword>